<accession>A0ABX6YQ91</accession>
<gene>
    <name evidence="1" type="ORF">AKL02_003040</name>
</gene>
<protein>
    <submittedName>
        <fullName evidence="1">Uncharacterized protein</fullName>
    </submittedName>
</protein>
<proteinExistence type="predicted"/>
<reference evidence="1 2" key="1">
    <citation type="submission" date="2020-05" db="EMBL/GenBank/DDBJ databases">
        <title>Thioclava electrotropha strain Elox9 finished genome.</title>
        <authorList>
            <person name="Rowe A.R."/>
            <person name="Wilbanks E.G."/>
        </authorList>
    </citation>
    <scope>NUCLEOTIDE SEQUENCE [LARGE SCALE GENOMIC DNA]</scope>
    <source>
        <strain evidence="1 2">Elox9</strain>
    </source>
</reference>
<evidence type="ECO:0000313" key="1">
    <source>
        <dbReference type="EMBL" id="QPZ89967.1"/>
    </source>
</evidence>
<name>A0ABX6YQ91_9RHOB</name>
<dbReference type="Proteomes" id="UP000192422">
    <property type="component" value="Chromosome"/>
</dbReference>
<dbReference type="RefSeq" id="WP_083077660.1">
    <property type="nucleotide sequence ID" value="NZ_CP053562.1"/>
</dbReference>
<organism evidence="1 2">
    <name type="scientific">Thioclava electrotropha</name>
    <dbReference type="NCBI Taxonomy" id="1549850"/>
    <lineage>
        <taxon>Bacteria</taxon>
        <taxon>Pseudomonadati</taxon>
        <taxon>Pseudomonadota</taxon>
        <taxon>Alphaproteobacteria</taxon>
        <taxon>Rhodobacterales</taxon>
        <taxon>Paracoccaceae</taxon>
        <taxon>Thioclava</taxon>
    </lineage>
</organism>
<sequence>MKPVTIPQERRAEFEKHLARLEWLNGEMDRLASSYKNGDIDAEVWFNQNQPLLHEQWEIIEKIKAFND</sequence>
<evidence type="ECO:0000313" key="2">
    <source>
        <dbReference type="Proteomes" id="UP000192422"/>
    </source>
</evidence>
<dbReference type="EMBL" id="CP053562">
    <property type="protein sequence ID" value="QPZ89967.1"/>
    <property type="molecule type" value="Genomic_DNA"/>
</dbReference>
<keyword evidence="2" id="KW-1185">Reference proteome</keyword>